<dbReference type="SUPFAM" id="SSF47616">
    <property type="entry name" value="GST C-terminal domain-like"/>
    <property type="match status" value="1"/>
</dbReference>
<organism evidence="2 3">
    <name type="scientific">Bugula neritina</name>
    <name type="common">Brown bryozoan</name>
    <name type="synonym">Sertularia neritina</name>
    <dbReference type="NCBI Taxonomy" id="10212"/>
    <lineage>
        <taxon>Eukaryota</taxon>
        <taxon>Metazoa</taxon>
        <taxon>Spiralia</taxon>
        <taxon>Lophotrochozoa</taxon>
        <taxon>Bryozoa</taxon>
        <taxon>Gymnolaemata</taxon>
        <taxon>Cheilostomatida</taxon>
        <taxon>Flustrina</taxon>
        <taxon>Buguloidea</taxon>
        <taxon>Bugulidae</taxon>
        <taxon>Bugula</taxon>
    </lineage>
</organism>
<name>A0A7J7K4X4_BUGNE</name>
<dbReference type="PROSITE" id="PS50405">
    <property type="entry name" value="GST_CTER"/>
    <property type="match status" value="1"/>
</dbReference>
<feature type="domain" description="GST C-terminal" evidence="1">
    <location>
        <begin position="83"/>
        <end position="230"/>
    </location>
</feature>
<sequence>MLLVLVIVEVKASSIDKERKGSCPMCHQWFMAFFILSEQGYCDLLVTTIVSENPPKYFLELGTSRRLPDVRVVRGQLNGVDITDLICDTNDEIEEFMRKFGCEDLLTWKESKSEQAVEDVFADLYRDFNGLLQTGNTGSVNKVLVNLDRFLQQKGTKFLLKDTFTYADCQLLPKLQHLRVAAKFYRDYEISPSLTHVWKYLQNCYQTEVFQKSVPCDQDIIKHYEMKVPGVKPTGSRNPNLMKETVTLDIPEEAASSFAGASAN</sequence>
<dbReference type="PANTHER" id="PTHR43920">
    <property type="entry name" value="CHLORIDE INTRACELLULAR CHANNEL, ISOFORM A"/>
    <property type="match status" value="1"/>
</dbReference>
<dbReference type="OrthoDB" id="1935530at2759"/>
<evidence type="ECO:0000259" key="1">
    <source>
        <dbReference type="PROSITE" id="PS50405"/>
    </source>
</evidence>
<dbReference type="InterPro" id="IPR010987">
    <property type="entry name" value="Glutathione-S-Trfase_C-like"/>
</dbReference>
<dbReference type="Pfam" id="PF14497">
    <property type="entry name" value="GST_C_3"/>
    <property type="match status" value="1"/>
</dbReference>
<keyword evidence="3" id="KW-1185">Reference proteome</keyword>
<dbReference type="InterPro" id="IPR036282">
    <property type="entry name" value="Glutathione-S-Trfase_C_sf"/>
</dbReference>
<comment type="caution">
    <text evidence="2">The sequence shown here is derived from an EMBL/GenBank/DDBJ whole genome shotgun (WGS) entry which is preliminary data.</text>
</comment>
<dbReference type="GO" id="GO:0016324">
    <property type="term" value="C:apical plasma membrane"/>
    <property type="evidence" value="ECO:0007669"/>
    <property type="project" value="TreeGrafter"/>
</dbReference>
<dbReference type="GO" id="GO:0005737">
    <property type="term" value="C:cytoplasm"/>
    <property type="evidence" value="ECO:0007669"/>
    <property type="project" value="TreeGrafter"/>
</dbReference>
<dbReference type="Gene3D" id="3.40.30.10">
    <property type="entry name" value="Glutaredoxin"/>
    <property type="match status" value="1"/>
</dbReference>
<protein>
    <submittedName>
        <fullName evidence="2">Exc-4</fullName>
    </submittedName>
</protein>
<evidence type="ECO:0000313" key="2">
    <source>
        <dbReference type="EMBL" id="KAF6032658.1"/>
    </source>
</evidence>
<accession>A0A7J7K4X4</accession>
<gene>
    <name evidence="2" type="ORF">EB796_008999</name>
</gene>
<reference evidence="2" key="1">
    <citation type="submission" date="2020-06" db="EMBL/GenBank/DDBJ databases">
        <title>Draft genome of Bugula neritina, a colonial animal packing powerful symbionts and potential medicines.</title>
        <authorList>
            <person name="Rayko M."/>
        </authorList>
    </citation>
    <scope>NUCLEOTIDE SEQUENCE [LARGE SCALE GENOMIC DNA]</scope>
    <source>
        <strain evidence="2">Kwan_BN1</strain>
    </source>
</reference>
<dbReference type="EMBL" id="VXIV02001490">
    <property type="protein sequence ID" value="KAF6032658.1"/>
    <property type="molecule type" value="Genomic_DNA"/>
</dbReference>
<evidence type="ECO:0000313" key="3">
    <source>
        <dbReference type="Proteomes" id="UP000593567"/>
    </source>
</evidence>
<dbReference type="Proteomes" id="UP000593567">
    <property type="component" value="Unassembled WGS sequence"/>
</dbReference>
<proteinExistence type="predicted"/>
<dbReference type="Gene3D" id="1.20.1050.10">
    <property type="match status" value="1"/>
</dbReference>
<dbReference type="PANTHER" id="PTHR43920:SF5">
    <property type="entry name" value="CHLORIDE INTRACELLULAR CHANNEL CLIC"/>
    <property type="match status" value="1"/>
</dbReference>
<dbReference type="InterPro" id="IPR004046">
    <property type="entry name" value="GST_C"/>
</dbReference>
<dbReference type="AlphaFoldDB" id="A0A7J7K4X4"/>
<dbReference type="GO" id="GO:0005254">
    <property type="term" value="F:chloride channel activity"/>
    <property type="evidence" value="ECO:0007669"/>
    <property type="project" value="TreeGrafter"/>
</dbReference>